<evidence type="ECO:0000313" key="2">
    <source>
        <dbReference type="Proteomes" id="UP000231919"/>
    </source>
</evidence>
<accession>A0ABX4NAP7</accession>
<gene>
    <name evidence="1" type="ORF">CH378_11825</name>
</gene>
<dbReference type="RefSeq" id="WP_100755629.1">
    <property type="nucleotide sequence ID" value="NZ_NPDP01000019.1"/>
</dbReference>
<keyword evidence="2" id="KW-1185">Reference proteome</keyword>
<evidence type="ECO:0000313" key="1">
    <source>
        <dbReference type="EMBL" id="PJZ29633.1"/>
    </source>
</evidence>
<proteinExistence type="predicted"/>
<protein>
    <submittedName>
        <fullName evidence="1">Uncharacterized protein</fullName>
    </submittedName>
</protein>
<reference evidence="1 2" key="1">
    <citation type="submission" date="2017-07" db="EMBL/GenBank/DDBJ databases">
        <title>Leptospira spp. isolated from tropical soils.</title>
        <authorList>
            <person name="Thibeaux R."/>
            <person name="Iraola G."/>
            <person name="Ferres I."/>
            <person name="Bierque E."/>
            <person name="Girault D."/>
            <person name="Soupe-Gilbert M.-E."/>
            <person name="Picardeau M."/>
            <person name="Goarant C."/>
        </authorList>
    </citation>
    <scope>NUCLEOTIDE SEQUENCE [LARGE SCALE GENOMIC DNA]</scope>
    <source>
        <strain evidence="1 2">JW2-C-B1</strain>
    </source>
</reference>
<dbReference type="EMBL" id="NPDP01000019">
    <property type="protein sequence ID" value="PJZ29633.1"/>
    <property type="molecule type" value="Genomic_DNA"/>
</dbReference>
<name>A0ABX4NAP7_9LEPT</name>
<organism evidence="1 2">
    <name type="scientific">Leptospira kmetyi</name>
    <dbReference type="NCBI Taxonomy" id="408139"/>
    <lineage>
        <taxon>Bacteria</taxon>
        <taxon>Pseudomonadati</taxon>
        <taxon>Spirochaetota</taxon>
        <taxon>Spirochaetia</taxon>
        <taxon>Leptospirales</taxon>
        <taxon>Leptospiraceae</taxon>
        <taxon>Leptospira</taxon>
    </lineage>
</organism>
<sequence>MRISIDDATLSEVAHCNNCIKTFNILEVTKFAKAGTGSTWEYIYDNDKGFTKIYLENETLDLLDEAYIRIKNLSESEKRPSKLLPILKLIHDALKERIREKIAFSELSNLNDSQKREIANDPIGKNYNIEKVIHIVFPTAFKNISTPTLNLINQNPSLIKQLRFLRNKMEHIIINEWPTPSFIHEELTKSPSTPSNIRFSLEWIKRALSNSVEIIESVLSDFNYSKENIKVFSKYKL</sequence>
<comment type="caution">
    <text evidence="1">The sequence shown here is derived from an EMBL/GenBank/DDBJ whole genome shotgun (WGS) entry which is preliminary data.</text>
</comment>
<dbReference type="Proteomes" id="UP000231919">
    <property type="component" value="Unassembled WGS sequence"/>
</dbReference>